<dbReference type="AlphaFoldDB" id="A0A4V2F3V2"/>
<keyword evidence="2" id="KW-1185">Reference proteome</keyword>
<accession>A0A4V2F3V2</accession>
<reference evidence="1 2" key="1">
    <citation type="submission" date="2019-02" db="EMBL/GenBank/DDBJ databases">
        <title>Genomic Encyclopedia of Type Strains, Phase IV (KMG-IV): sequencing the most valuable type-strain genomes for metagenomic binning, comparative biology and taxonomic classification.</title>
        <authorList>
            <person name="Goeker M."/>
        </authorList>
    </citation>
    <scope>NUCLEOTIDE SEQUENCE [LARGE SCALE GENOMIC DNA]</scope>
    <source>
        <strain evidence="1 2">K24</strain>
    </source>
</reference>
<sequence length="316" mass="36756">MAFSKPHLEPHDLMRKLIDQGMSIDETSALPYLRQVGGYRMKGYWYQWQDSRTKKFRHGAHFDHVIRRYEFDRELRRATADALERIELTVRTVISNVLSKHEGPHWFMKARIFKESRPRGTGSNLARPGQRKPLLDKVREEVERMRDRSVFITHYLATYDNPALPPSWAISECLTFGSWSQAYRDLANTGYRKEISRRFKVEDPAVFVTWLHAFSVLRNLVAHHNRLIGIQSSVTPGDYRKAGLTFGKSRTFFVSATVIHYVCGSIKHGPDWRDSLEALFARYDDLNIEDLLGFPMDWRKRPGWSSSANRPPISTA</sequence>
<protein>
    <submittedName>
        <fullName evidence="1">Abortive infection bacteriophage resistance protein</fullName>
    </submittedName>
</protein>
<organism evidence="1 2">
    <name type="scientific">Pigmentiphaga kullae</name>
    <dbReference type="NCBI Taxonomy" id="151784"/>
    <lineage>
        <taxon>Bacteria</taxon>
        <taxon>Pseudomonadati</taxon>
        <taxon>Pseudomonadota</taxon>
        <taxon>Betaproteobacteria</taxon>
        <taxon>Burkholderiales</taxon>
        <taxon>Alcaligenaceae</taxon>
        <taxon>Pigmentiphaga</taxon>
    </lineage>
</organism>
<proteinExistence type="predicted"/>
<dbReference type="Pfam" id="PF07751">
    <property type="entry name" value="Abi_2"/>
    <property type="match status" value="1"/>
</dbReference>
<dbReference type="InterPro" id="IPR011664">
    <property type="entry name" value="Abi_system_AbiD/AbiF-like"/>
</dbReference>
<gene>
    <name evidence="1" type="ORF">EV675_1421</name>
</gene>
<name>A0A4V2F3V2_9BURK</name>
<evidence type="ECO:0000313" key="2">
    <source>
        <dbReference type="Proteomes" id="UP000292445"/>
    </source>
</evidence>
<dbReference type="Proteomes" id="UP000292445">
    <property type="component" value="Unassembled WGS sequence"/>
</dbReference>
<dbReference type="EMBL" id="SGXC01000001">
    <property type="protein sequence ID" value="RZS85397.1"/>
    <property type="molecule type" value="Genomic_DNA"/>
</dbReference>
<evidence type="ECO:0000313" key="1">
    <source>
        <dbReference type="EMBL" id="RZS85397.1"/>
    </source>
</evidence>
<comment type="caution">
    <text evidence="1">The sequence shown here is derived from an EMBL/GenBank/DDBJ whole genome shotgun (WGS) entry which is preliminary data.</text>
</comment>